<dbReference type="InterPro" id="IPR013024">
    <property type="entry name" value="GGCT-like"/>
</dbReference>
<accession>A0A433QMR1</accession>
<keyword evidence="8" id="KW-1185">Reference proteome</keyword>
<reference evidence="7 8" key="1">
    <citation type="journal article" date="2018" name="New Phytol.">
        <title>Phylogenomics of Endogonaceae and evolution of mycorrhizas within Mucoromycota.</title>
        <authorList>
            <person name="Chang Y."/>
            <person name="Desiro A."/>
            <person name="Na H."/>
            <person name="Sandor L."/>
            <person name="Lipzen A."/>
            <person name="Clum A."/>
            <person name="Barry K."/>
            <person name="Grigoriev I.V."/>
            <person name="Martin F.M."/>
            <person name="Stajich J.E."/>
            <person name="Smith M.E."/>
            <person name="Bonito G."/>
            <person name="Spatafora J.W."/>
        </authorList>
    </citation>
    <scope>NUCLEOTIDE SEQUENCE [LARGE SCALE GENOMIC DNA]</scope>
    <source>
        <strain evidence="7 8">AD002</strain>
    </source>
</reference>
<feature type="active site" description="Proton acceptor" evidence="3">
    <location>
        <position position="375"/>
    </location>
</feature>
<feature type="binding site" evidence="4">
    <location>
        <begin position="296"/>
        <end position="301"/>
    </location>
    <ligand>
        <name>substrate</name>
    </ligand>
</feature>
<dbReference type="CDD" id="cd06661">
    <property type="entry name" value="GGCT_like"/>
    <property type="match status" value="1"/>
</dbReference>
<dbReference type="EC" id="4.3.2.9" evidence="1"/>
<feature type="region of interest" description="Disordered" evidence="5">
    <location>
        <begin position="397"/>
        <end position="418"/>
    </location>
</feature>
<evidence type="ECO:0000256" key="3">
    <source>
        <dbReference type="PIRSR" id="PIRSR617939-1"/>
    </source>
</evidence>
<organism evidence="7 8">
    <name type="scientific">Jimgerdemannia flammicorona</name>
    <dbReference type="NCBI Taxonomy" id="994334"/>
    <lineage>
        <taxon>Eukaryota</taxon>
        <taxon>Fungi</taxon>
        <taxon>Fungi incertae sedis</taxon>
        <taxon>Mucoromycota</taxon>
        <taxon>Mucoromycotina</taxon>
        <taxon>Endogonomycetes</taxon>
        <taxon>Endogonales</taxon>
        <taxon>Endogonaceae</taxon>
        <taxon>Jimgerdemannia</taxon>
    </lineage>
</organism>
<dbReference type="Proteomes" id="UP000274822">
    <property type="component" value="Unassembled WGS sequence"/>
</dbReference>
<dbReference type="Gene3D" id="3.10.490.10">
    <property type="entry name" value="Gamma-glutamyl cyclotransferase-like"/>
    <property type="match status" value="1"/>
</dbReference>
<dbReference type="SUPFAM" id="SSF110857">
    <property type="entry name" value="Gamma-glutamyl cyclotransferase-like"/>
    <property type="match status" value="1"/>
</dbReference>
<protein>
    <recommendedName>
        <fullName evidence="1">gamma-glutamylcyclotransferase</fullName>
        <ecNumber evidence="1">4.3.2.9</ecNumber>
    </recommendedName>
</protein>
<dbReference type="PANTHER" id="PTHR12935">
    <property type="entry name" value="GAMMA-GLUTAMYLCYCLOTRANSFERASE"/>
    <property type="match status" value="1"/>
</dbReference>
<proteinExistence type="predicted"/>
<dbReference type="AlphaFoldDB" id="A0A433QMR1"/>
<name>A0A433QMR1_9FUNG</name>
<evidence type="ECO:0000256" key="4">
    <source>
        <dbReference type="PIRSR" id="PIRSR617939-2"/>
    </source>
</evidence>
<sequence>MALFRAKWNIQLDGNSQGQSQDVETPFASQVNELTATLEGFNRKNTPKINIENYLYVDVQLPSAYFKSPYKELKKICANFVLLEDIMDLIVPASRRGNSNPSYKSNREFVKRQIGESDTNMYQHILSATCLGTLKERMGGNTDTFKLNLNDLNRKIIQFRQHGGTYNVEKSAKWLHFLVSFVSNSEPAFTPEFLRQQYSAQRKFDTLFEYVVKRPDLKQYYFHRFKELNPRQAHIITLHSGLPTNATGNATENATGNTRDLPLQYEGAQYSIPLVDNSSQMKPLGTSTMANGNQHYFAFGSNMSVAQMNQRGTIYGTMVPAALLDHKLAFNKRSKDGVQSYANIVQVEKNSGNVVYGILYMDCPPETFRQLDQYEGVRGGHYKRELVQVVVPVESLTRAQSQKDPKRPRRSASVGSEFQGWRQSGIQAKGNHDVVLAVTYVAGSNFICNDLLPRRGYLKKLLDGKGWLPESYFRELSKTRTQNGVF</sequence>
<gene>
    <name evidence="7" type="ORF">BC938DRAFT_478550</name>
</gene>
<evidence type="ECO:0000256" key="2">
    <source>
        <dbReference type="ARBA" id="ARBA00023239"/>
    </source>
</evidence>
<dbReference type="EMBL" id="RBNJ01003329">
    <property type="protein sequence ID" value="RUS31057.1"/>
    <property type="molecule type" value="Genomic_DNA"/>
</dbReference>
<dbReference type="PANTHER" id="PTHR12935:SF0">
    <property type="entry name" value="GAMMA-GLUTAMYLCYCLOTRANSFERASE"/>
    <property type="match status" value="1"/>
</dbReference>
<dbReference type="InterPro" id="IPR017939">
    <property type="entry name" value="G-Glutamylcylcotransferase"/>
</dbReference>
<dbReference type="InterPro" id="IPR036568">
    <property type="entry name" value="GGCT-like_sf"/>
</dbReference>
<evidence type="ECO:0000259" key="6">
    <source>
        <dbReference type="Pfam" id="PF06094"/>
    </source>
</evidence>
<evidence type="ECO:0000256" key="1">
    <source>
        <dbReference type="ARBA" id="ARBA00012346"/>
    </source>
</evidence>
<dbReference type="InterPro" id="IPR009288">
    <property type="entry name" value="AIG2-like_dom"/>
</dbReference>
<evidence type="ECO:0000256" key="5">
    <source>
        <dbReference type="SAM" id="MobiDB-lite"/>
    </source>
</evidence>
<dbReference type="Pfam" id="PF06094">
    <property type="entry name" value="GGACT"/>
    <property type="match status" value="1"/>
</dbReference>
<evidence type="ECO:0000313" key="7">
    <source>
        <dbReference type="EMBL" id="RUS31057.1"/>
    </source>
</evidence>
<dbReference type="GO" id="GO:0003839">
    <property type="term" value="F:gamma-glutamylcyclotransferase activity"/>
    <property type="evidence" value="ECO:0007669"/>
    <property type="project" value="UniProtKB-EC"/>
</dbReference>
<evidence type="ECO:0000313" key="8">
    <source>
        <dbReference type="Proteomes" id="UP000274822"/>
    </source>
</evidence>
<keyword evidence="2" id="KW-0456">Lyase</keyword>
<comment type="caution">
    <text evidence="7">The sequence shown here is derived from an EMBL/GenBank/DDBJ whole genome shotgun (WGS) entry which is preliminary data.</text>
</comment>
<feature type="domain" description="Gamma-glutamylcyclotransferase AIG2-like" evidence="6">
    <location>
        <begin position="296"/>
        <end position="391"/>
    </location>
</feature>